<proteinExistence type="predicted"/>
<name>A0ABQ0J0C6_GLUTH</name>
<protein>
    <submittedName>
        <fullName evidence="1">Uncharacterized protein</fullName>
    </submittedName>
</protein>
<dbReference type="EMBL" id="BASM01000037">
    <property type="protein sequence ID" value="GAD27895.1"/>
    <property type="molecule type" value="Genomic_DNA"/>
</dbReference>
<organism evidence="1 2">
    <name type="scientific">Gluconobacter thailandicus NBRC 3257</name>
    <dbReference type="NCBI Taxonomy" id="1381097"/>
    <lineage>
        <taxon>Bacteria</taxon>
        <taxon>Pseudomonadati</taxon>
        <taxon>Pseudomonadota</taxon>
        <taxon>Alphaproteobacteria</taxon>
        <taxon>Acetobacterales</taxon>
        <taxon>Acetobacteraceae</taxon>
        <taxon>Gluconobacter</taxon>
    </lineage>
</organism>
<dbReference type="Proteomes" id="UP000018209">
    <property type="component" value="Unassembled WGS sequence"/>
</dbReference>
<comment type="caution">
    <text evidence="1">The sequence shown here is derived from an EMBL/GenBank/DDBJ whole genome shotgun (WGS) entry which is preliminary data.</text>
</comment>
<sequence length="56" mass="6297">MFLIGSPLPDDKEINTLKTKLLPRQNNAFFGKRDVIGGFSRESLDLRQTNQHGAPN</sequence>
<gene>
    <name evidence="1" type="ORF">NBRC3257_2894</name>
</gene>
<evidence type="ECO:0000313" key="1">
    <source>
        <dbReference type="EMBL" id="GAD27895.1"/>
    </source>
</evidence>
<accession>A0ABQ0J0C6</accession>
<keyword evidence="2" id="KW-1185">Reference proteome</keyword>
<reference evidence="1 2" key="1">
    <citation type="submission" date="2013-08" db="EMBL/GenBank/DDBJ databases">
        <title>Gluconobacter thailandicus NBRC 3257 whole genome sequence.</title>
        <authorList>
            <person name="Matsutani M."/>
            <person name="Yakushi T."/>
            <person name="Matsushita K."/>
        </authorList>
    </citation>
    <scope>NUCLEOTIDE SEQUENCE [LARGE SCALE GENOMIC DNA]</scope>
    <source>
        <strain evidence="1 2">NBRC 3257</strain>
    </source>
</reference>
<evidence type="ECO:0000313" key="2">
    <source>
        <dbReference type="Proteomes" id="UP000018209"/>
    </source>
</evidence>